<evidence type="ECO:0000313" key="2">
    <source>
        <dbReference type="EMBL" id="OTG36332.1"/>
    </source>
</evidence>
<feature type="region of interest" description="Disordered" evidence="1">
    <location>
        <begin position="1"/>
        <end position="20"/>
    </location>
</feature>
<evidence type="ECO:0000256" key="1">
    <source>
        <dbReference type="SAM" id="MobiDB-lite"/>
    </source>
</evidence>
<proteinExistence type="predicted"/>
<dbReference type="AlphaFoldDB" id="A0A251VMR9"/>
<evidence type="ECO:0000313" key="3">
    <source>
        <dbReference type="Proteomes" id="UP000215914"/>
    </source>
</evidence>
<dbReference type="EMBL" id="CM007890">
    <property type="protein sequence ID" value="OTG36332.1"/>
    <property type="molecule type" value="Genomic_DNA"/>
</dbReference>
<keyword evidence="3" id="KW-1185">Reference proteome</keyword>
<accession>A0A251VMR9</accession>
<name>A0A251VMR9_HELAN</name>
<organism evidence="2 3">
    <name type="scientific">Helianthus annuus</name>
    <name type="common">Common sunflower</name>
    <dbReference type="NCBI Taxonomy" id="4232"/>
    <lineage>
        <taxon>Eukaryota</taxon>
        <taxon>Viridiplantae</taxon>
        <taxon>Streptophyta</taxon>
        <taxon>Embryophyta</taxon>
        <taxon>Tracheophyta</taxon>
        <taxon>Spermatophyta</taxon>
        <taxon>Magnoliopsida</taxon>
        <taxon>eudicotyledons</taxon>
        <taxon>Gunneridae</taxon>
        <taxon>Pentapetalae</taxon>
        <taxon>asterids</taxon>
        <taxon>campanulids</taxon>
        <taxon>Asterales</taxon>
        <taxon>Asteraceae</taxon>
        <taxon>Asteroideae</taxon>
        <taxon>Heliantheae alliance</taxon>
        <taxon>Heliantheae</taxon>
        <taxon>Helianthus</taxon>
    </lineage>
</organism>
<dbReference type="Proteomes" id="UP000215914">
    <property type="component" value="Chromosome 1"/>
</dbReference>
<gene>
    <name evidence="2" type="ORF">HannXRQ_Chr01g0006451</name>
</gene>
<sequence length="76" mass="8877">MLATHGSPRNGIHTPSMPLQLCDRQRRRPNIKNHNLITIHQNRRHIPQILLIPGQSQQGRVRLRTFVYNRGMLLIP</sequence>
<dbReference type="InParanoid" id="A0A251VMR9"/>
<protein>
    <submittedName>
        <fullName evidence="2">Uncharacterized protein</fullName>
    </submittedName>
</protein>
<reference evidence="3" key="1">
    <citation type="journal article" date="2017" name="Nature">
        <title>The sunflower genome provides insights into oil metabolism, flowering and Asterid evolution.</title>
        <authorList>
            <person name="Badouin H."/>
            <person name="Gouzy J."/>
            <person name="Grassa C.J."/>
            <person name="Murat F."/>
            <person name="Staton S.E."/>
            <person name="Cottret L."/>
            <person name="Lelandais-Briere C."/>
            <person name="Owens G.L."/>
            <person name="Carrere S."/>
            <person name="Mayjonade B."/>
            <person name="Legrand L."/>
            <person name="Gill N."/>
            <person name="Kane N.C."/>
            <person name="Bowers J.E."/>
            <person name="Hubner S."/>
            <person name="Bellec A."/>
            <person name="Berard A."/>
            <person name="Berges H."/>
            <person name="Blanchet N."/>
            <person name="Boniface M.C."/>
            <person name="Brunel D."/>
            <person name="Catrice O."/>
            <person name="Chaidir N."/>
            <person name="Claudel C."/>
            <person name="Donnadieu C."/>
            <person name="Faraut T."/>
            <person name="Fievet G."/>
            <person name="Helmstetter N."/>
            <person name="King M."/>
            <person name="Knapp S.J."/>
            <person name="Lai Z."/>
            <person name="Le Paslier M.C."/>
            <person name="Lippi Y."/>
            <person name="Lorenzon L."/>
            <person name="Mandel J.R."/>
            <person name="Marage G."/>
            <person name="Marchand G."/>
            <person name="Marquand E."/>
            <person name="Bret-Mestries E."/>
            <person name="Morien E."/>
            <person name="Nambeesan S."/>
            <person name="Nguyen T."/>
            <person name="Pegot-Espagnet P."/>
            <person name="Pouilly N."/>
            <person name="Raftis F."/>
            <person name="Sallet E."/>
            <person name="Schiex T."/>
            <person name="Thomas J."/>
            <person name="Vandecasteele C."/>
            <person name="Vares D."/>
            <person name="Vear F."/>
            <person name="Vautrin S."/>
            <person name="Crespi M."/>
            <person name="Mangin B."/>
            <person name="Burke J.M."/>
            <person name="Salse J."/>
            <person name="Munos S."/>
            <person name="Vincourt P."/>
            <person name="Rieseberg L.H."/>
            <person name="Langlade N.B."/>
        </authorList>
    </citation>
    <scope>NUCLEOTIDE SEQUENCE [LARGE SCALE GENOMIC DNA]</scope>
    <source>
        <strain evidence="3">cv. SF193</strain>
    </source>
</reference>